<dbReference type="PANTHER" id="PTHR47098:SF2">
    <property type="entry name" value="PROTEIN MAK32"/>
    <property type="match status" value="1"/>
</dbReference>
<evidence type="ECO:0000256" key="1">
    <source>
        <dbReference type="SAM" id="MobiDB-lite"/>
    </source>
</evidence>
<dbReference type="Proteomes" id="UP001054857">
    <property type="component" value="Unassembled WGS sequence"/>
</dbReference>
<evidence type="ECO:0000313" key="3">
    <source>
        <dbReference type="Proteomes" id="UP001054857"/>
    </source>
</evidence>
<keyword evidence="3" id="KW-1185">Reference proteome</keyword>
<dbReference type="EMBL" id="BMAR01000008">
    <property type="protein sequence ID" value="GFR44586.1"/>
    <property type="molecule type" value="Genomic_DNA"/>
</dbReference>
<feature type="region of interest" description="Disordered" evidence="1">
    <location>
        <begin position="39"/>
        <end position="101"/>
    </location>
</feature>
<dbReference type="Gene3D" id="3.40.1190.20">
    <property type="match status" value="1"/>
</dbReference>
<reference evidence="2 3" key="1">
    <citation type="journal article" date="2021" name="Sci. Rep.">
        <title>Genome sequencing of the multicellular alga Astrephomene provides insights into convergent evolution of germ-soma differentiation.</title>
        <authorList>
            <person name="Yamashita S."/>
            <person name="Yamamoto K."/>
            <person name="Matsuzaki R."/>
            <person name="Suzuki S."/>
            <person name="Yamaguchi H."/>
            <person name="Hirooka S."/>
            <person name="Minakuchi Y."/>
            <person name="Miyagishima S."/>
            <person name="Kawachi M."/>
            <person name="Toyoda A."/>
            <person name="Nozaki H."/>
        </authorList>
    </citation>
    <scope>NUCLEOTIDE SEQUENCE [LARGE SCALE GENOMIC DNA]</scope>
    <source>
        <strain evidence="2 3">NIES-4017</strain>
    </source>
</reference>
<name>A0AAD3HL39_9CHLO</name>
<protein>
    <recommendedName>
        <fullName evidence="4">Carbohydrate kinase PfkB domain-containing protein</fullName>
    </recommendedName>
</protein>
<feature type="compositionally biased region" description="Low complexity" evidence="1">
    <location>
        <begin position="46"/>
        <end position="72"/>
    </location>
</feature>
<feature type="non-terminal residue" evidence="2">
    <location>
        <position position="221"/>
    </location>
</feature>
<sequence length="221" mass="22747">EVEAYQVPAVADTRVVDVTGCGNAFCGGFLAALFRGGNATRRQPRSSSSNGSGHTCSSSDSNGNGGSSSSCGHSEHYDTGTAAGAAAQQQQQGEEGQEAGAEAAPLLPPAWLQSGELSDAAAWGCVAASFMAEERGVPGSSVRELQPRARERLRHLLPRVQPVQLMVAGSRARRVAKPVARMQAGTSVSSAANRSYRSGVTVSCVRVAPATAPLAIRGLRL</sequence>
<dbReference type="AlphaFoldDB" id="A0AAD3HL39"/>
<dbReference type="PANTHER" id="PTHR47098">
    <property type="entry name" value="PROTEIN MAK32"/>
    <property type="match status" value="1"/>
</dbReference>
<comment type="caution">
    <text evidence="2">The sequence shown here is derived from an EMBL/GenBank/DDBJ whole genome shotgun (WGS) entry which is preliminary data.</text>
</comment>
<dbReference type="SUPFAM" id="SSF53613">
    <property type="entry name" value="Ribokinase-like"/>
    <property type="match status" value="1"/>
</dbReference>
<organism evidence="2 3">
    <name type="scientific">Astrephomene gubernaculifera</name>
    <dbReference type="NCBI Taxonomy" id="47775"/>
    <lineage>
        <taxon>Eukaryota</taxon>
        <taxon>Viridiplantae</taxon>
        <taxon>Chlorophyta</taxon>
        <taxon>core chlorophytes</taxon>
        <taxon>Chlorophyceae</taxon>
        <taxon>CS clade</taxon>
        <taxon>Chlamydomonadales</taxon>
        <taxon>Astrephomenaceae</taxon>
        <taxon>Astrephomene</taxon>
    </lineage>
</organism>
<feature type="compositionally biased region" description="Low complexity" evidence="1">
    <location>
        <begin position="82"/>
        <end position="101"/>
    </location>
</feature>
<evidence type="ECO:0000313" key="2">
    <source>
        <dbReference type="EMBL" id="GFR44586.1"/>
    </source>
</evidence>
<proteinExistence type="predicted"/>
<gene>
    <name evidence="2" type="ORF">Agub_g5863</name>
</gene>
<accession>A0AAD3HL39</accession>
<dbReference type="InterPro" id="IPR029056">
    <property type="entry name" value="Ribokinase-like"/>
</dbReference>
<evidence type="ECO:0008006" key="4">
    <source>
        <dbReference type="Google" id="ProtNLM"/>
    </source>
</evidence>